<organism evidence="2 3">
    <name type="scientific">Caballeronia sordidicola</name>
    <name type="common">Burkholderia sordidicola</name>
    <dbReference type="NCBI Taxonomy" id="196367"/>
    <lineage>
        <taxon>Bacteria</taxon>
        <taxon>Pseudomonadati</taxon>
        <taxon>Pseudomonadota</taxon>
        <taxon>Betaproteobacteria</taxon>
        <taxon>Burkholderiales</taxon>
        <taxon>Burkholderiaceae</taxon>
        <taxon>Caballeronia</taxon>
    </lineage>
</organism>
<evidence type="ECO:0000313" key="3">
    <source>
        <dbReference type="Proteomes" id="UP000194546"/>
    </source>
</evidence>
<proteinExistence type="predicted"/>
<evidence type="ECO:0000256" key="1">
    <source>
        <dbReference type="SAM" id="MobiDB-lite"/>
    </source>
</evidence>
<dbReference type="AlphaFoldDB" id="A0A242MX60"/>
<comment type="caution">
    <text evidence="2">The sequence shown here is derived from an EMBL/GenBank/DDBJ whole genome shotgun (WGS) entry which is preliminary data.</text>
</comment>
<reference evidence="2 3" key="1">
    <citation type="submission" date="2017-03" db="EMBL/GenBank/DDBJ databases">
        <title>Genome analysis of strain PAMC 26510.</title>
        <authorList>
            <person name="Oh H.-M."/>
            <person name="Yang J.-A."/>
        </authorList>
    </citation>
    <scope>NUCLEOTIDE SEQUENCE [LARGE SCALE GENOMIC DNA]</scope>
    <source>
        <strain evidence="2 3">PAMC 26510</strain>
    </source>
</reference>
<sequence>MDIDVPCTYTIVFSATRQSPDAGSEGEEKGKTWTAWISKS</sequence>
<name>A0A242MX60_CABSO</name>
<evidence type="ECO:0000313" key="2">
    <source>
        <dbReference type="EMBL" id="OTP76021.1"/>
    </source>
</evidence>
<feature type="region of interest" description="Disordered" evidence="1">
    <location>
        <begin position="17"/>
        <end position="40"/>
    </location>
</feature>
<dbReference type="EMBL" id="NBTY01000066">
    <property type="protein sequence ID" value="OTP76021.1"/>
    <property type="molecule type" value="Genomic_DNA"/>
</dbReference>
<dbReference type="Proteomes" id="UP000194546">
    <property type="component" value="Unassembled WGS sequence"/>
</dbReference>
<protein>
    <submittedName>
        <fullName evidence="2">Uncharacterized protein</fullName>
    </submittedName>
</protein>
<gene>
    <name evidence="2" type="ORF">PAMC26510_12825</name>
</gene>
<accession>A0A242MX60</accession>